<dbReference type="RefSeq" id="WP_382409764.1">
    <property type="nucleotide sequence ID" value="NZ_JBHSGU010000009.1"/>
</dbReference>
<organism evidence="2 3">
    <name type="scientific">Glaciecola siphonariae</name>
    <dbReference type="NCBI Taxonomy" id="521012"/>
    <lineage>
        <taxon>Bacteria</taxon>
        <taxon>Pseudomonadati</taxon>
        <taxon>Pseudomonadota</taxon>
        <taxon>Gammaproteobacteria</taxon>
        <taxon>Alteromonadales</taxon>
        <taxon>Alteromonadaceae</taxon>
        <taxon>Glaciecola</taxon>
    </lineage>
</organism>
<name>A0ABV9LZL6_9ALTE</name>
<proteinExistence type="predicted"/>
<accession>A0ABV9LZL6</accession>
<evidence type="ECO:0000313" key="3">
    <source>
        <dbReference type="Proteomes" id="UP001595897"/>
    </source>
</evidence>
<comment type="caution">
    <text evidence="2">The sequence shown here is derived from an EMBL/GenBank/DDBJ whole genome shotgun (WGS) entry which is preliminary data.</text>
</comment>
<dbReference type="Proteomes" id="UP001595897">
    <property type="component" value="Unassembled WGS sequence"/>
</dbReference>
<evidence type="ECO:0000313" key="2">
    <source>
        <dbReference type="EMBL" id="MFC4701356.1"/>
    </source>
</evidence>
<protein>
    <submittedName>
        <fullName evidence="2">DUF4224 domain-containing protein</fullName>
    </submittedName>
</protein>
<evidence type="ECO:0000259" key="1">
    <source>
        <dbReference type="Pfam" id="PF13986"/>
    </source>
</evidence>
<dbReference type="EMBL" id="JBHSGU010000009">
    <property type="protein sequence ID" value="MFC4701356.1"/>
    <property type="molecule type" value="Genomic_DNA"/>
</dbReference>
<feature type="domain" description="DUF4224" evidence="1">
    <location>
        <begin position="6"/>
        <end position="50"/>
    </location>
</feature>
<gene>
    <name evidence="2" type="ORF">ACFO4O_14395</name>
</gene>
<dbReference type="Pfam" id="PF13986">
    <property type="entry name" value="DUF4224"/>
    <property type="match status" value="1"/>
</dbReference>
<sequence>MNNSIFLNKEDVVRLTGTKVRKLQVEHLSKSNISFKLDRNGYPQVVAQSIVQSNNSTKFNGNKERVISKPLKQAEGE</sequence>
<keyword evidence="3" id="KW-1185">Reference proteome</keyword>
<dbReference type="InterPro" id="IPR025319">
    <property type="entry name" value="DUF4224"/>
</dbReference>
<reference evidence="3" key="1">
    <citation type="journal article" date="2019" name="Int. J. Syst. Evol. Microbiol.">
        <title>The Global Catalogue of Microorganisms (GCM) 10K type strain sequencing project: providing services to taxonomists for standard genome sequencing and annotation.</title>
        <authorList>
            <consortium name="The Broad Institute Genomics Platform"/>
            <consortium name="The Broad Institute Genome Sequencing Center for Infectious Disease"/>
            <person name="Wu L."/>
            <person name="Ma J."/>
        </authorList>
    </citation>
    <scope>NUCLEOTIDE SEQUENCE [LARGE SCALE GENOMIC DNA]</scope>
    <source>
        <strain evidence="3">KACC 12507</strain>
    </source>
</reference>